<feature type="region of interest" description="Disordered" evidence="1">
    <location>
        <begin position="66"/>
        <end position="89"/>
    </location>
</feature>
<dbReference type="RefSeq" id="WP_213172035.1">
    <property type="nucleotide sequence ID" value="NZ_CP070496.1"/>
</dbReference>
<accession>A0A895XL16</accession>
<proteinExistence type="predicted"/>
<protein>
    <submittedName>
        <fullName evidence="2">Radical SAM protein</fullName>
    </submittedName>
</protein>
<evidence type="ECO:0000313" key="3">
    <source>
        <dbReference type="Proteomes" id="UP000662939"/>
    </source>
</evidence>
<dbReference type="AlphaFoldDB" id="A0A895XL16"/>
<evidence type="ECO:0000313" key="2">
    <source>
        <dbReference type="EMBL" id="QSB06024.1"/>
    </source>
</evidence>
<evidence type="ECO:0000256" key="1">
    <source>
        <dbReference type="SAM" id="MobiDB-lite"/>
    </source>
</evidence>
<name>A0A895XL16_9ACTN</name>
<sequence>MEQQSQSEATALSSTVRRWRRLARRHEIGWSETLLIALNLYGLRGDNPRGMRLRIETDKDIAQELDEDGTEPPAENHDEAAAEPTATATTQVSAVESSADGDIDLSFMTVLPADRPTSPFSLRAYVDPSSPHHGESELCVDGTRVASIVEAHEGEDVSGYLRAGGTAATMQLASEVATDELPKHYRSILKLLGDDVKYSPASEEGLREVMLTAAAIRDEGLVIEHLVALREAMTAEGITSEATIGVLTSAIRSPEGFADLYERAGEVLVFFATETVMPQLVSGRVASDDTGSIRVAEMNVEEIAEVLAAAKDVGHRTSFTYTVGYEPLDELRDQLLPLAMYTTVWPSLTILPAETPADDSQHVAAPEERLDFFLQARSLLEQIFAPTQLRPQPWRCYRGLWYREHASGKLPGPWV</sequence>
<dbReference type="KEGG" id="nav:JQS30_03620"/>
<dbReference type="Proteomes" id="UP000662939">
    <property type="component" value="Chromosome"/>
</dbReference>
<gene>
    <name evidence="2" type="ORF">JQS30_03620</name>
</gene>
<reference evidence="2" key="1">
    <citation type="submission" date="2021-02" db="EMBL/GenBank/DDBJ databases">
        <title>Natronoglycomyces albus gen. nov., sp. nov, a haloalkaliphilic actinobacterium from a soda solonchak soil.</title>
        <authorList>
            <person name="Sorokin D.Y."/>
            <person name="Khijniak T.V."/>
            <person name="Zakharycheva A.P."/>
            <person name="Boueva O.V."/>
            <person name="Ariskina E.V."/>
            <person name="Hahnke R.L."/>
            <person name="Bunk B."/>
            <person name="Sproer C."/>
            <person name="Schumann P."/>
            <person name="Evtushenko L.I."/>
            <person name="Kublanov I.V."/>
        </authorList>
    </citation>
    <scope>NUCLEOTIDE SEQUENCE</scope>
    <source>
        <strain evidence="2">DSM 106290</strain>
    </source>
</reference>
<keyword evidence="3" id="KW-1185">Reference proteome</keyword>
<dbReference type="EMBL" id="CP070496">
    <property type="protein sequence ID" value="QSB06024.1"/>
    <property type="molecule type" value="Genomic_DNA"/>
</dbReference>
<organism evidence="2 3">
    <name type="scientific">Natronoglycomyces albus</name>
    <dbReference type="NCBI Taxonomy" id="2811108"/>
    <lineage>
        <taxon>Bacteria</taxon>
        <taxon>Bacillati</taxon>
        <taxon>Actinomycetota</taxon>
        <taxon>Actinomycetes</taxon>
        <taxon>Glycomycetales</taxon>
        <taxon>Glycomycetaceae</taxon>
        <taxon>Natronoglycomyces</taxon>
    </lineage>
</organism>